<dbReference type="Gene3D" id="2.60.200.20">
    <property type="match status" value="1"/>
</dbReference>
<proteinExistence type="predicted"/>
<sequence length="1434" mass="152913">MVSTRRSSPGSDHKGDPRGDPKPEPKSEPRSSGAPSNSPSSPSGSRRRGKRSGSSNDTPTTDASPPVDGVSKPVSPGGAKRQKRLADAPSAVDETAGEAGPGMEVEGGVRDDHKNATELASVCGDQAGPSGDGGLPECGNAAGSSEPVQEDDTAVEVVGSVEANNGTVDPGAEMLEPLQKTLAFFCKLGKQQNNAPAAPQVWGQLTSQYSQHPHVPLSGYCFTVGRSRSCNLQLRENSITGTLCRLWFWKNAVVLENLGGMGILSVNRKVLKKNAKVVLRGGDELIFTAGRNYSFIFQPSDEVRGAAPCAGAGGMSDLSPDAIISAAEQAMQEESTAPALLAAMDNVRDELLKGVNAGAATSSSQGGADDDVPCEQGGKRSTIASDLGGDAMMSEAGDEEGDGRTSGTPTSGGHGTKRYHSRYRSGSSHGAKSGNGSPMRSGRDRDVGKKKVDEGEGVADMMAEGRLLQPDEGPNTSTEAVMTEAAAGAIGEVDAEGTAGGRGAGKGAAGGNEREGDGVAALMAAALAIARRQAYKDEFMKAIVHGKDINVTFDNFPYYLSESTKILLITSAFVHLKRAEFVKYTVYLPTISPRILLSGPTGSEIYQETLVKALANHFQAKLLIFDNSMANSDVNVQVEDIVPPSNMAGLSEYVASGKPLATEAAILSDVGTEDDETGLWTARDGDGRGGNGSSSRTGRGSSNREGAAETTGGGGTVGGGLSGSAGGSNPGGATPGAVPNGLGNSAGPGKRTLKMGDRVKFVGSCGSVGALPFGYFCSVPGMDPKKMGTFLGSRGPYVGCRGKVVRLFEDNPRGKVGVRFDKPISGGNNLGNLCEDSHGYFCNVSDLRLEGAAGEDTDKLVLDALFEVLAAEGAKEPMILFIRDVEKTILVNFERYSIFKKKVERLEGRLVVIGAHAMPDARKEKSHPGGLLFPPKFGSSHTTLLDLSFLDSFSRLDDRAKDVSKASKMLSKLFPSKVVVQPPQDEALLAEWKRQVERDIETLKAEANRQLLKAVLSRSNVDCDSMASINIRDQVLSTETRFPGAAAAEKVVGWAASHYLMNVPEPVLRNERLVITAESLEHGLKMLQSIQSDSGTLKRSLKDVATDNEFEKRLLSEVIPPNEIGVTFDHIGALEGVKETLKELVMLPLQRPELFCKGQLTKPCKGILLFGPPGTGKTMLAKAVATEAGANFINISMSTIASKWFGEGEKYVKAVFTLASKIAPSVVFVDEVDSMLGRREKPGEHEAMRKIKNEFMANWDGLRTRDRERVLVLAATNRPFDLDEAVVRRLPRRLMVNLPDHENRVKILKVILAKEDLEDGFDFNELAVITEGYSGSDLKNLCVTAAYRPIREILDREKKERDKAKTEQREYVPETYGGKPPFIRPLDMEDMKAAREQVCASVSAEASCMSELVQWNELYGEGGSRKRTTLSYFM</sequence>
<dbReference type="Proteomes" id="UP000265515">
    <property type="component" value="Unassembled WGS sequence"/>
</dbReference>
<feature type="region of interest" description="Disordered" evidence="6">
    <location>
        <begin position="358"/>
        <end position="476"/>
    </location>
</feature>
<feature type="compositionally biased region" description="Low complexity" evidence="6">
    <location>
        <begin position="358"/>
        <end position="367"/>
    </location>
</feature>
<evidence type="ECO:0000313" key="8">
    <source>
        <dbReference type="EMBL" id="GBG64634.1"/>
    </source>
</evidence>
<dbReference type="InterPro" id="IPR041569">
    <property type="entry name" value="AAA_lid_3"/>
</dbReference>
<dbReference type="Pfam" id="PF24933">
    <property type="entry name" value="DUF7751"/>
    <property type="match status" value="1"/>
</dbReference>
<dbReference type="GO" id="GO:0005741">
    <property type="term" value="C:mitochondrial outer membrane"/>
    <property type="evidence" value="ECO:0007669"/>
    <property type="project" value="UniProtKB-SubCell"/>
</dbReference>
<feature type="compositionally biased region" description="Low complexity" evidence="6">
    <location>
        <begin position="30"/>
        <end position="44"/>
    </location>
</feature>
<feature type="region of interest" description="Disordered" evidence="6">
    <location>
        <begin position="122"/>
        <end position="152"/>
    </location>
</feature>
<dbReference type="PANTHER" id="PTHR45644">
    <property type="entry name" value="AAA ATPASE, PUTATIVE (AFU_ORTHOLOGUE AFUA_2G12920)-RELATED-RELATED"/>
    <property type="match status" value="1"/>
</dbReference>
<dbReference type="STRING" id="69332.A0A388K3J4"/>
<organism evidence="8 9">
    <name type="scientific">Chara braunii</name>
    <name type="common">Braun's stonewort</name>
    <dbReference type="NCBI Taxonomy" id="69332"/>
    <lineage>
        <taxon>Eukaryota</taxon>
        <taxon>Viridiplantae</taxon>
        <taxon>Streptophyta</taxon>
        <taxon>Charophyceae</taxon>
        <taxon>Charales</taxon>
        <taxon>Characeae</taxon>
        <taxon>Chara</taxon>
    </lineage>
</organism>
<accession>A0A388K3J4</accession>
<feature type="compositionally biased region" description="Low complexity" evidence="6">
    <location>
        <begin position="693"/>
        <end position="710"/>
    </location>
</feature>
<dbReference type="EMBL" id="BFEA01000052">
    <property type="protein sequence ID" value="GBG64634.1"/>
    <property type="molecule type" value="Genomic_DNA"/>
</dbReference>
<dbReference type="InterPro" id="IPR051701">
    <property type="entry name" value="Mito_OM_Translocase_MSP1"/>
</dbReference>
<keyword evidence="2" id="KW-0547">Nucleotide-binding</keyword>
<feature type="region of interest" description="Disordered" evidence="6">
    <location>
        <begin position="672"/>
        <end position="751"/>
    </location>
</feature>
<keyword evidence="4" id="KW-0067">ATP-binding</keyword>
<dbReference type="Gene3D" id="1.10.8.60">
    <property type="match status" value="1"/>
</dbReference>
<protein>
    <recommendedName>
        <fullName evidence="7">AAA+ ATPase domain-containing protein</fullName>
    </recommendedName>
</protein>
<dbReference type="FunFam" id="3.40.50.300:FF:000416">
    <property type="entry name" value="p-loop nucleoside triphosphate hydrolase superfamily protein"/>
    <property type="match status" value="1"/>
</dbReference>
<feature type="region of interest" description="Disordered" evidence="6">
    <location>
        <begin position="1"/>
        <end position="109"/>
    </location>
</feature>
<reference evidence="8 9" key="1">
    <citation type="journal article" date="2018" name="Cell">
        <title>The Chara Genome: Secondary Complexity and Implications for Plant Terrestrialization.</title>
        <authorList>
            <person name="Nishiyama T."/>
            <person name="Sakayama H."/>
            <person name="Vries J.D."/>
            <person name="Buschmann H."/>
            <person name="Saint-Marcoux D."/>
            <person name="Ullrich K.K."/>
            <person name="Haas F.B."/>
            <person name="Vanderstraeten L."/>
            <person name="Becker D."/>
            <person name="Lang D."/>
            <person name="Vosolsobe S."/>
            <person name="Rombauts S."/>
            <person name="Wilhelmsson P.K.I."/>
            <person name="Janitza P."/>
            <person name="Kern R."/>
            <person name="Heyl A."/>
            <person name="Rumpler F."/>
            <person name="Villalobos L.I.A.C."/>
            <person name="Clay J.M."/>
            <person name="Skokan R."/>
            <person name="Toyoda A."/>
            <person name="Suzuki Y."/>
            <person name="Kagoshima H."/>
            <person name="Schijlen E."/>
            <person name="Tajeshwar N."/>
            <person name="Catarino B."/>
            <person name="Hetherington A.J."/>
            <person name="Saltykova A."/>
            <person name="Bonnot C."/>
            <person name="Breuninger H."/>
            <person name="Symeonidi A."/>
            <person name="Radhakrishnan G.V."/>
            <person name="Van Nieuwerburgh F."/>
            <person name="Deforce D."/>
            <person name="Chang C."/>
            <person name="Karol K.G."/>
            <person name="Hedrich R."/>
            <person name="Ulvskov P."/>
            <person name="Glockner G."/>
            <person name="Delwiche C.F."/>
            <person name="Petrasek J."/>
            <person name="Van de Peer Y."/>
            <person name="Friml J."/>
            <person name="Beilby M."/>
            <person name="Dolan L."/>
            <person name="Kohara Y."/>
            <person name="Sugano S."/>
            <person name="Fujiyama A."/>
            <person name="Delaux P.-M."/>
            <person name="Quint M."/>
            <person name="TheiBen G."/>
            <person name="Hagemann M."/>
            <person name="Harholt J."/>
            <person name="Dunand C."/>
            <person name="Zachgo S."/>
            <person name="Langdale J."/>
            <person name="Maumus F."/>
            <person name="Straeten D.V.D."/>
            <person name="Gould S.B."/>
            <person name="Rensing S.A."/>
        </authorList>
    </citation>
    <scope>NUCLEOTIDE SEQUENCE [LARGE SCALE GENOMIC DNA]</scope>
    <source>
        <strain evidence="8 9">S276</strain>
    </source>
</reference>
<evidence type="ECO:0000256" key="4">
    <source>
        <dbReference type="ARBA" id="ARBA00022840"/>
    </source>
</evidence>
<dbReference type="Gene3D" id="3.40.50.300">
    <property type="entry name" value="P-loop containing nucleotide triphosphate hydrolases"/>
    <property type="match status" value="1"/>
</dbReference>
<dbReference type="InterPro" id="IPR027417">
    <property type="entry name" value="P-loop_NTPase"/>
</dbReference>
<feature type="compositionally biased region" description="Polar residues" evidence="6">
    <location>
        <begin position="1"/>
        <end position="10"/>
    </location>
</feature>
<feature type="domain" description="AAA+ ATPase" evidence="7">
    <location>
        <begin position="1163"/>
        <end position="1300"/>
    </location>
</feature>
<dbReference type="OrthoDB" id="10254455at2759"/>
<comment type="subcellular location">
    <subcellularLocation>
        <location evidence="1">Mitochondrion outer membrane</location>
        <topology evidence="1">Single-pass membrane protein</topology>
    </subcellularLocation>
</comment>
<keyword evidence="3" id="KW-1000">Mitochondrion outer membrane</keyword>
<dbReference type="GO" id="GO:0016887">
    <property type="term" value="F:ATP hydrolysis activity"/>
    <property type="evidence" value="ECO:0007669"/>
    <property type="project" value="InterPro"/>
</dbReference>
<evidence type="ECO:0000313" key="9">
    <source>
        <dbReference type="Proteomes" id="UP000265515"/>
    </source>
</evidence>
<dbReference type="InterPro" id="IPR047008">
    <property type="entry name" value="XRN1_SH3_sf"/>
</dbReference>
<evidence type="ECO:0000256" key="5">
    <source>
        <dbReference type="ARBA" id="ARBA00023128"/>
    </source>
</evidence>
<dbReference type="SUPFAM" id="SSF52540">
    <property type="entry name" value="P-loop containing nucleoside triphosphate hydrolases"/>
    <property type="match status" value="1"/>
</dbReference>
<comment type="caution">
    <text evidence="8">The sequence shown here is derived from an EMBL/GenBank/DDBJ whole genome shotgun (WGS) entry which is preliminary data.</text>
</comment>
<dbReference type="PROSITE" id="PS00674">
    <property type="entry name" value="AAA"/>
    <property type="match status" value="1"/>
</dbReference>
<dbReference type="Gene3D" id="2.30.30.750">
    <property type="match status" value="1"/>
</dbReference>
<feature type="compositionally biased region" description="Basic and acidic residues" evidence="6">
    <location>
        <begin position="441"/>
        <end position="454"/>
    </location>
</feature>
<dbReference type="PANTHER" id="PTHR45644:SF39">
    <property type="entry name" value="AAA-TYPE ATPASE FAMILY PROTEIN-RELATED"/>
    <property type="match status" value="1"/>
</dbReference>
<dbReference type="InterPro" id="IPR008984">
    <property type="entry name" value="SMAD_FHA_dom_sf"/>
</dbReference>
<feature type="compositionally biased region" description="Gly residues" evidence="6">
    <location>
        <begin position="711"/>
        <end position="734"/>
    </location>
</feature>
<dbReference type="InterPro" id="IPR003593">
    <property type="entry name" value="AAA+_ATPase"/>
</dbReference>
<evidence type="ECO:0000256" key="3">
    <source>
        <dbReference type="ARBA" id="ARBA00022787"/>
    </source>
</evidence>
<name>A0A388K3J4_CHABU</name>
<dbReference type="Gramene" id="GBG64634">
    <property type="protein sequence ID" value="GBG64634"/>
    <property type="gene ID" value="CBR_g45688"/>
</dbReference>
<feature type="compositionally biased region" description="Basic and acidic residues" evidence="6">
    <location>
        <begin position="11"/>
        <end position="29"/>
    </location>
</feature>
<dbReference type="GO" id="GO:0005524">
    <property type="term" value="F:ATP binding"/>
    <property type="evidence" value="ECO:0007669"/>
    <property type="project" value="UniProtKB-KW"/>
</dbReference>
<dbReference type="SUPFAM" id="SSF49879">
    <property type="entry name" value="SMAD/FHA domain"/>
    <property type="match status" value="1"/>
</dbReference>
<evidence type="ECO:0000256" key="2">
    <source>
        <dbReference type="ARBA" id="ARBA00022741"/>
    </source>
</evidence>
<dbReference type="SMART" id="SM00382">
    <property type="entry name" value="AAA"/>
    <property type="match status" value="1"/>
</dbReference>
<keyword evidence="3" id="KW-0472">Membrane</keyword>
<dbReference type="Pfam" id="PF00004">
    <property type="entry name" value="AAA"/>
    <property type="match status" value="1"/>
</dbReference>
<keyword evidence="5" id="KW-0496">Mitochondrion</keyword>
<dbReference type="InterPro" id="IPR003960">
    <property type="entry name" value="ATPase_AAA_CS"/>
</dbReference>
<evidence type="ECO:0000256" key="6">
    <source>
        <dbReference type="SAM" id="MobiDB-lite"/>
    </source>
</evidence>
<dbReference type="Pfam" id="PF17862">
    <property type="entry name" value="AAA_lid_3"/>
    <property type="match status" value="1"/>
</dbReference>
<evidence type="ECO:0000259" key="7">
    <source>
        <dbReference type="SMART" id="SM00382"/>
    </source>
</evidence>
<evidence type="ECO:0000256" key="1">
    <source>
        <dbReference type="ARBA" id="ARBA00004572"/>
    </source>
</evidence>
<dbReference type="InterPro" id="IPR056653">
    <property type="entry name" value="DUF7751"/>
</dbReference>
<dbReference type="InterPro" id="IPR003959">
    <property type="entry name" value="ATPase_AAA_core"/>
</dbReference>
<keyword evidence="9" id="KW-1185">Reference proteome</keyword>
<gene>
    <name evidence="8" type="ORF">CBR_g45688</name>
</gene>